<dbReference type="OrthoDB" id="5985514at2759"/>
<keyword evidence="4" id="KW-1185">Reference proteome</keyword>
<name>A7SPV2_NEMVE</name>
<keyword evidence="2" id="KW-0732">Signal</keyword>
<feature type="region of interest" description="Disordered" evidence="1">
    <location>
        <begin position="29"/>
        <end position="153"/>
    </location>
</feature>
<dbReference type="AlphaFoldDB" id="A7SPV2"/>
<feature type="compositionally biased region" description="Low complexity" evidence="1">
    <location>
        <begin position="83"/>
        <end position="111"/>
    </location>
</feature>
<gene>
    <name evidence="3" type="ORF">NEMVEDRAFT_v1g246658</name>
</gene>
<feature type="chain" id="PRO_5002713008" evidence="2">
    <location>
        <begin position="26"/>
        <end position="280"/>
    </location>
</feature>
<feature type="compositionally biased region" description="Low complexity" evidence="1">
    <location>
        <begin position="34"/>
        <end position="70"/>
    </location>
</feature>
<sequence length="280" mass="30730">MRVYTLVLLVFVVFMTLCMFAEVEGWFGGRRGSSRSSSSRSSSRSVSRSSSRRGSGGRRTSSSRSTSVSSHRTRPSSRKTSVRKTSSSRRGGWFGGRRSSSSKKSSVKKSGGWFGSRKSPKKTTPAKKTIGGYSYTSKKSPRGKTITVGKQKIHVGKTGIRDRDETGHRTGLGTLARETIKNPKKTIKAIKEFAKSYADMRKKNLKGGNLAAHREANKKATQKANSKVAGAISAIREQYKNFRVKKNPDGSIHLGDTRTKKERDATMNANKKGREDANKG</sequence>
<dbReference type="Gene3D" id="1.10.132.110">
    <property type="entry name" value="Serum amyloid A protein"/>
    <property type="match status" value="1"/>
</dbReference>
<accession>A7SPV2</accession>
<dbReference type="HOGENOM" id="CLU_994991_0_0_1"/>
<feature type="region of interest" description="Disordered" evidence="1">
    <location>
        <begin position="243"/>
        <end position="280"/>
    </location>
</feature>
<evidence type="ECO:0000313" key="4">
    <source>
        <dbReference type="Proteomes" id="UP000001593"/>
    </source>
</evidence>
<dbReference type="KEGG" id="nve:5505592"/>
<dbReference type="EMBL" id="DS469738">
    <property type="protein sequence ID" value="EDO34234.1"/>
    <property type="molecule type" value="Genomic_DNA"/>
</dbReference>
<organism evidence="3 4">
    <name type="scientific">Nematostella vectensis</name>
    <name type="common">Starlet sea anemone</name>
    <dbReference type="NCBI Taxonomy" id="45351"/>
    <lineage>
        <taxon>Eukaryota</taxon>
        <taxon>Metazoa</taxon>
        <taxon>Cnidaria</taxon>
        <taxon>Anthozoa</taxon>
        <taxon>Hexacorallia</taxon>
        <taxon>Actiniaria</taxon>
        <taxon>Edwardsiidae</taxon>
        <taxon>Nematostella</taxon>
    </lineage>
</organism>
<dbReference type="Proteomes" id="UP000001593">
    <property type="component" value="Unassembled WGS sequence"/>
</dbReference>
<feature type="compositionally biased region" description="Basic and acidic residues" evidence="1">
    <location>
        <begin position="255"/>
        <end position="265"/>
    </location>
</feature>
<evidence type="ECO:0000256" key="1">
    <source>
        <dbReference type="SAM" id="MobiDB-lite"/>
    </source>
</evidence>
<reference evidence="3 4" key="1">
    <citation type="journal article" date="2007" name="Science">
        <title>Sea anemone genome reveals ancestral eumetazoan gene repertoire and genomic organization.</title>
        <authorList>
            <person name="Putnam N.H."/>
            <person name="Srivastava M."/>
            <person name="Hellsten U."/>
            <person name="Dirks B."/>
            <person name="Chapman J."/>
            <person name="Salamov A."/>
            <person name="Terry A."/>
            <person name="Shapiro H."/>
            <person name="Lindquist E."/>
            <person name="Kapitonov V.V."/>
            <person name="Jurka J."/>
            <person name="Genikhovich G."/>
            <person name="Grigoriev I.V."/>
            <person name="Lucas S.M."/>
            <person name="Steele R.E."/>
            <person name="Finnerty J.R."/>
            <person name="Technau U."/>
            <person name="Martindale M.Q."/>
            <person name="Rokhsar D.S."/>
        </authorList>
    </citation>
    <scope>NUCLEOTIDE SEQUENCE [LARGE SCALE GENOMIC DNA]</scope>
    <source>
        <strain evidence="4">CH2 X CH6</strain>
    </source>
</reference>
<protein>
    <submittedName>
        <fullName evidence="3">Uncharacterized protein</fullName>
    </submittedName>
</protein>
<evidence type="ECO:0000256" key="2">
    <source>
        <dbReference type="SAM" id="SignalP"/>
    </source>
</evidence>
<proteinExistence type="predicted"/>
<evidence type="ECO:0000313" key="3">
    <source>
        <dbReference type="EMBL" id="EDO34234.1"/>
    </source>
</evidence>
<feature type="signal peptide" evidence="2">
    <location>
        <begin position="1"/>
        <end position="25"/>
    </location>
</feature>
<dbReference type="InParanoid" id="A7SPV2"/>
<feature type="compositionally biased region" description="Basic residues" evidence="1">
    <location>
        <begin position="71"/>
        <end position="82"/>
    </location>
</feature>